<organism evidence="5 6">
    <name type="scientific">Propylenella binzhouense</name>
    <dbReference type="NCBI Taxonomy" id="2555902"/>
    <lineage>
        <taxon>Bacteria</taxon>
        <taxon>Pseudomonadati</taxon>
        <taxon>Pseudomonadota</taxon>
        <taxon>Alphaproteobacteria</taxon>
        <taxon>Hyphomicrobiales</taxon>
        <taxon>Propylenellaceae</taxon>
        <taxon>Propylenella</taxon>
    </lineage>
</organism>
<dbReference type="AlphaFoldDB" id="A0A964T8F8"/>
<dbReference type="InterPro" id="IPR014777">
    <property type="entry name" value="4pyrrole_Mease_sub1"/>
</dbReference>
<evidence type="ECO:0000313" key="5">
    <source>
        <dbReference type="EMBL" id="MYZ50476.1"/>
    </source>
</evidence>
<keyword evidence="6" id="KW-1185">Reference proteome</keyword>
<dbReference type="PROSITE" id="PS00839">
    <property type="entry name" value="SUMT_1"/>
    <property type="match status" value="1"/>
</dbReference>
<gene>
    <name evidence="5" type="ORF">E4O86_22515</name>
</gene>
<proteinExistence type="inferred from homology"/>
<protein>
    <recommendedName>
        <fullName evidence="2">uroporphyrinogen-III C-methyltransferase</fullName>
        <ecNumber evidence="2">2.1.1.107</ecNumber>
    </recommendedName>
</protein>
<keyword evidence="3" id="KW-0627">Porphyrin biosynthesis</keyword>
<name>A0A964T8F8_9HYPH</name>
<feature type="non-terminal residue" evidence="5">
    <location>
        <position position="1"/>
    </location>
</feature>
<reference evidence="5" key="1">
    <citation type="submission" date="2019-03" db="EMBL/GenBank/DDBJ databases">
        <title>Afifella sp. nov., isolated from activated sludge.</title>
        <authorList>
            <person name="Li Q."/>
            <person name="Liu Y."/>
        </authorList>
    </citation>
    <scope>NUCLEOTIDE SEQUENCE</scope>
    <source>
        <strain evidence="5">L72</strain>
    </source>
</reference>
<dbReference type="GO" id="GO:0004851">
    <property type="term" value="F:uroporphyrin-III C-methyltransferase activity"/>
    <property type="evidence" value="ECO:0007669"/>
    <property type="project" value="UniProtKB-EC"/>
</dbReference>
<dbReference type="InterPro" id="IPR003043">
    <property type="entry name" value="Uropor_MeTrfase_CS"/>
</dbReference>
<dbReference type="EC" id="2.1.1.107" evidence="2"/>
<evidence type="ECO:0000256" key="3">
    <source>
        <dbReference type="ARBA" id="ARBA00023244"/>
    </source>
</evidence>
<comment type="caution">
    <text evidence="5">The sequence shown here is derived from an EMBL/GenBank/DDBJ whole genome shotgun (WGS) entry which is preliminary data.</text>
</comment>
<dbReference type="Pfam" id="PF00590">
    <property type="entry name" value="TP_methylase"/>
    <property type="match status" value="1"/>
</dbReference>
<dbReference type="InterPro" id="IPR035996">
    <property type="entry name" value="4pyrrol_Methylase_sf"/>
</dbReference>
<dbReference type="InterPro" id="IPR050161">
    <property type="entry name" value="Siro_Cobalamin_biosynth"/>
</dbReference>
<evidence type="ECO:0000256" key="2">
    <source>
        <dbReference type="ARBA" id="ARBA00012162"/>
    </source>
</evidence>
<dbReference type="PANTHER" id="PTHR45790:SF3">
    <property type="entry name" value="S-ADENOSYL-L-METHIONINE-DEPENDENT UROPORPHYRINOGEN III METHYLTRANSFERASE, CHLOROPLASTIC"/>
    <property type="match status" value="1"/>
</dbReference>
<comment type="similarity">
    <text evidence="1">Belongs to the precorrin methyltransferase family.</text>
</comment>
<dbReference type="InterPro" id="IPR000878">
    <property type="entry name" value="4pyrrol_Mease"/>
</dbReference>
<evidence type="ECO:0000256" key="1">
    <source>
        <dbReference type="ARBA" id="ARBA00005879"/>
    </source>
</evidence>
<dbReference type="Proteomes" id="UP000773614">
    <property type="component" value="Unassembled WGS sequence"/>
</dbReference>
<accession>A0A964T8F8</accession>
<dbReference type="GO" id="GO:0019354">
    <property type="term" value="P:siroheme biosynthetic process"/>
    <property type="evidence" value="ECO:0007669"/>
    <property type="project" value="TreeGrafter"/>
</dbReference>
<evidence type="ECO:0000259" key="4">
    <source>
        <dbReference type="Pfam" id="PF00590"/>
    </source>
</evidence>
<evidence type="ECO:0000313" key="6">
    <source>
        <dbReference type="Proteomes" id="UP000773614"/>
    </source>
</evidence>
<dbReference type="RefSeq" id="WP_246206567.1">
    <property type="nucleotide sequence ID" value="NZ_SPKJ01000182.1"/>
</dbReference>
<dbReference type="PANTHER" id="PTHR45790">
    <property type="entry name" value="SIROHEME SYNTHASE-RELATED"/>
    <property type="match status" value="1"/>
</dbReference>
<dbReference type="EMBL" id="SPKJ01000182">
    <property type="protein sequence ID" value="MYZ50476.1"/>
    <property type="molecule type" value="Genomic_DNA"/>
</dbReference>
<dbReference type="Gene3D" id="3.40.1010.10">
    <property type="entry name" value="Cobalt-precorrin-4 Transmethylase, Domain 1"/>
    <property type="match status" value="1"/>
</dbReference>
<feature type="domain" description="Tetrapyrrole methylase" evidence="4">
    <location>
        <begin position="25"/>
        <end position="133"/>
    </location>
</feature>
<sequence>GRPDEARRLAARLLAGTDPAPAGFVWLVGAGPGEPDLLTLRAQRVLGEADVIVHDDAIPPALLSLGRRDARRIAVAGGAAAETGMLLAREAGAGRCAVRLVAGDVPAAAETGAEAAVLRAAGIRFAVVPGIGVRAGAGERIAA</sequence>
<dbReference type="SUPFAM" id="SSF53790">
    <property type="entry name" value="Tetrapyrrole methylase"/>
    <property type="match status" value="1"/>
</dbReference>